<comment type="caution">
    <text evidence="2">The sequence shown here is derived from an EMBL/GenBank/DDBJ whole genome shotgun (WGS) entry which is preliminary data.</text>
</comment>
<evidence type="ECO:0000256" key="1">
    <source>
        <dbReference type="SAM" id="MobiDB-lite"/>
    </source>
</evidence>
<dbReference type="AlphaFoldDB" id="A0AAN6Q5H4"/>
<reference evidence="2" key="2">
    <citation type="submission" date="2023-05" db="EMBL/GenBank/DDBJ databases">
        <authorList>
            <consortium name="Lawrence Berkeley National Laboratory"/>
            <person name="Steindorff A."/>
            <person name="Hensen N."/>
            <person name="Bonometti L."/>
            <person name="Westerberg I."/>
            <person name="Brannstrom I.O."/>
            <person name="Guillou S."/>
            <person name="Cros-Aarteil S."/>
            <person name="Calhoun S."/>
            <person name="Haridas S."/>
            <person name="Kuo A."/>
            <person name="Mondo S."/>
            <person name="Pangilinan J."/>
            <person name="Riley R."/>
            <person name="Labutti K."/>
            <person name="Andreopoulos B."/>
            <person name="Lipzen A."/>
            <person name="Chen C."/>
            <person name="Yanf M."/>
            <person name="Daum C."/>
            <person name="Ng V."/>
            <person name="Clum A."/>
            <person name="Ohm R."/>
            <person name="Martin F."/>
            <person name="Silar P."/>
            <person name="Natvig D."/>
            <person name="Lalanne C."/>
            <person name="Gautier V."/>
            <person name="Ament-Velasquez S.L."/>
            <person name="Kruys A."/>
            <person name="Hutchinson M.I."/>
            <person name="Powell A.J."/>
            <person name="Barry K."/>
            <person name="Miller A.N."/>
            <person name="Grigoriev I.V."/>
            <person name="Debuchy R."/>
            <person name="Gladieux P."/>
            <person name="Thoren M.H."/>
            <person name="Johannesson H."/>
        </authorList>
    </citation>
    <scope>NUCLEOTIDE SEQUENCE</scope>
    <source>
        <strain evidence="2">CBS 757.83</strain>
    </source>
</reference>
<protein>
    <submittedName>
        <fullName evidence="2">Uncharacterized protein</fullName>
    </submittedName>
</protein>
<dbReference type="EMBL" id="MU863635">
    <property type="protein sequence ID" value="KAK4101356.1"/>
    <property type="molecule type" value="Genomic_DNA"/>
</dbReference>
<feature type="region of interest" description="Disordered" evidence="1">
    <location>
        <begin position="25"/>
        <end position="128"/>
    </location>
</feature>
<reference evidence="2" key="1">
    <citation type="journal article" date="2023" name="Mol. Phylogenet. Evol.">
        <title>Genome-scale phylogeny and comparative genomics of the fungal order Sordariales.</title>
        <authorList>
            <person name="Hensen N."/>
            <person name="Bonometti L."/>
            <person name="Westerberg I."/>
            <person name="Brannstrom I.O."/>
            <person name="Guillou S."/>
            <person name="Cros-Aarteil S."/>
            <person name="Calhoun S."/>
            <person name="Haridas S."/>
            <person name="Kuo A."/>
            <person name="Mondo S."/>
            <person name="Pangilinan J."/>
            <person name="Riley R."/>
            <person name="LaButti K."/>
            <person name="Andreopoulos B."/>
            <person name="Lipzen A."/>
            <person name="Chen C."/>
            <person name="Yan M."/>
            <person name="Daum C."/>
            <person name="Ng V."/>
            <person name="Clum A."/>
            <person name="Steindorff A."/>
            <person name="Ohm R.A."/>
            <person name="Martin F."/>
            <person name="Silar P."/>
            <person name="Natvig D.O."/>
            <person name="Lalanne C."/>
            <person name="Gautier V."/>
            <person name="Ament-Velasquez S.L."/>
            <person name="Kruys A."/>
            <person name="Hutchinson M.I."/>
            <person name="Powell A.J."/>
            <person name="Barry K."/>
            <person name="Miller A.N."/>
            <person name="Grigoriev I.V."/>
            <person name="Debuchy R."/>
            <person name="Gladieux P."/>
            <person name="Hiltunen Thoren M."/>
            <person name="Johannesson H."/>
        </authorList>
    </citation>
    <scope>NUCLEOTIDE SEQUENCE</scope>
    <source>
        <strain evidence="2">CBS 757.83</strain>
    </source>
</reference>
<name>A0AAN6Q5H4_9PEZI</name>
<gene>
    <name evidence="2" type="ORF">N658DRAFT_57879</name>
</gene>
<accession>A0AAN6Q5H4</accession>
<evidence type="ECO:0000313" key="3">
    <source>
        <dbReference type="Proteomes" id="UP001305647"/>
    </source>
</evidence>
<proteinExistence type="predicted"/>
<organism evidence="2 3">
    <name type="scientific">Parathielavia hyrcaniae</name>
    <dbReference type="NCBI Taxonomy" id="113614"/>
    <lineage>
        <taxon>Eukaryota</taxon>
        <taxon>Fungi</taxon>
        <taxon>Dikarya</taxon>
        <taxon>Ascomycota</taxon>
        <taxon>Pezizomycotina</taxon>
        <taxon>Sordariomycetes</taxon>
        <taxon>Sordariomycetidae</taxon>
        <taxon>Sordariales</taxon>
        <taxon>Chaetomiaceae</taxon>
        <taxon>Parathielavia</taxon>
    </lineage>
</organism>
<dbReference type="Proteomes" id="UP001305647">
    <property type="component" value="Unassembled WGS sequence"/>
</dbReference>
<sequence>MDHHRKKRVFFAAAAAAVIQVYLSNREPSSTPSSKSSPKEARKLAMASQAVNEQRSSKDLVRTWLDSIPDHDDDDDESGNDSAIHAPPFSPTMLTVGHKRRFRVETDPGQEAAYSSSKRPAKRSRREEERDSVVIANAIWDGAAVLAASAGKLRGEDAVSAAVVDVRELFVGELSTAELRHCTDRLVENSMRAVMWNVLTAQSGDEEGVRSKVEEDLAGLKSAGWHVILTEGGRSWLQASWSAGFACGGWVNIYIYPF</sequence>
<evidence type="ECO:0000313" key="2">
    <source>
        <dbReference type="EMBL" id="KAK4101356.1"/>
    </source>
</evidence>
<keyword evidence="3" id="KW-1185">Reference proteome</keyword>